<keyword evidence="2" id="KW-1185">Reference proteome</keyword>
<accession>A0ACA9MTU9</accession>
<dbReference type="Proteomes" id="UP000789702">
    <property type="component" value="Unassembled WGS sequence"/>
</dbReference>
<evidence type="ECO:0000313" key="1">
    <source>
        <dbReference type="EMBL" id="CAG8611281.1"/>
    </source>
</evidence>
<proteinExistence type="predicted"/>
<reference evidence="1" key="1">
    <citation type="submission" date="2021-06" db="EMBL/GenBank/DDBJ databases">
        <authorList>
            <person name="Kallberg Y."/>
            <person name="Tangrot J."/>
            <person name="Rosling A."/>
        </authorList>
    </citation>
    <scope>NUCLEOTIDE SEQUENCE</scope>
    <source>
        <strain evidence="1">IL203A</strain>
    </source>
</reference>
<feature type="non-terminal residue" evidence="1">
    <location>
        <position position="1"/>
    </location>
</feature>
<comment type="caution">
    <text evidence="1">The sequence shown here is derived from an EMBL/GenBank/DDBJ whole genome shotgun (WGS) entry which is preliminary data.</text>
</comment>
<sequence>SAPTKLPVTLTENKALRIISTIVKIILLRHVYVVEMIGP</sequence>
<evidence type="ECO:0000313" key="2">
    <source>
        <dbReference type="Proteomes" id="UP000789702"/>
    </source>
</evidence>
<gene>
    <name evidence="1" type="ORF">DHETER_LOCUS7647</name>
</gene>
<dbReference type="EMBL" id="CAJVPU010011055">
    <property type="protein sequence ID" value="CAG8611281.1"/>
    <property type="molecule type" value="Genomic_DNA"/>
</dbReference>
<protein>
    <submittedName>
        <fullName evidence="1">7393_t:CDS:1</fullName>
    </submittedName>
</protein>
<organism evidence="1 2">
    <name type="scientific">Dentiscutata heterogama</name>
    <dbReference type="NCBI Taxonomy" id="1316150"/>
    <lineage>
        <taxon>Eukaryota</taxon>
        <taxon>Fungi</taxon>
        <taxon>Fungi incertae sedis</taxon>
        <taxon>Mucoromycota</taxon>
        <taxon>Glomeromycotina</taxon>
        <taxon>Glomeromycetes</taxon>
        <taxon>Diversisporales</taxon>
        <taxon>Gigasporaceae</taxon>
        <taxon>Dentiscutata</taxon>
    </lineage>
</organism>
<name>A0ACA9MTU9_9GLOM</name>